<keyword evidence="4" id="KW-1185">Reference proteome</keyword>
<dbReference type="HOGENOM" id="CLU_013901_1_0_1"/>
<keyword evidence="1" id="KW-0233">DNA recombination</keyword>
<dbReference type="Proteomes" id="UP000001194">
    <property type="component" value="Unassembled WGS sequence"/>
</dbReference>
<dbReference type="KEGG" id="lbc:LACBIDRAFT_315358"/>
<evidence type="ECO:0000313" key="4">
    <source>
        <dbReference type="Proteomes" id="UP000001194"/>
    </source>
</evidence>
<accession>B0D276</accession>
<dbReference type="InterPro" id="IPR011010">
    <property type="entry name" value="DNA_brk_join_enz"/>
</dbReference>
<dbReference type="GO" id="GO:0015074">
    <property type="term" value="P:DNA integration"/>
    <property type="evidence" value="ECO:0007669"/>
    <property type="project" value="InterPro"/>
</dbReference>
<evidence type="ECO:0000256" key="2">
    <source>
        <dbReference type="SAM" id="MobiDB-lite"/>
    </source>
</evidence>
<dbReference type="STRING" id="486041.B0D276"/>
<gene>
    <name evidence="3" type="ORF">LACBIDRAFT_315358</name>
</gene>
<dbReference type="OrthoDB" id="2976553at2759"/>
<dbReference type="GeneID" id="6074128"/>
<feature type="region of interest" description="Disordered" evidence="2">
    <location>
        <begin position="395"/>
        <end position="431"/>
    </location>
</feature>
<evidence type="ECO:0000313" key="3">
    <source>
        <dbReference type="EMBL" id="EDR10693.1"/>
    </source>
</evidence>
<proteinExistence type="predicted"/>
<dbReference type="InterPro" id="IPR013762">
    <property type="entry name" value="Integrase-like_cat_sf"/>
</dbReference>
<name>B0D276_LACBS</name>
<dbReference type="EMBL" id="DS547096">
    <property type="protein sequence ID" value="EDR10693.1"/>
    <property type="molecule type" value="Genomic_DNA"/>
</dbReference>
<dbReference type="AlphaFoldDB" id="B0D276"/>
<evidence type="ECO:0000256" key="1">
    <source>
        <dbReference type="ARBA" id="ARBA00023172"/>
    </source>
</evidence>
<dbReference type="SUPFAM" id="SSF56349">
    <property type="entry name" value="DNA breaking-rejoining enzymes"/>
    <property type="match status" value="1"/>
</dbReference>
<dbReference type="RefSeq" id="XP_001877994.1">
    <property type="nucleotide sequence ID" value="XM_001877959.1"/>
</dbReference>
<dbReference type="GO" id="GO:0006310">
    <property type="term" value="P:DNA recombination"/>
    <property type="evidence" value="ECO:0007669"/>
    <property type="project" value="UniProtKB-KW"/>
</dbReference>
<sequence length="497" mass="56915">MKVIKNKSGAKGAAAGRHHAEAMRIEELRAVMEWSEKRRAEMRVDTSLDDHDHAKLLAKHLEMEAFLCSGYTLWTRNFELCNLQFRDIVFDCSGPAPLSHPFFSVFLENRKGWQNKQGWDGPLESEPFYYKSNQINDRFSSMTIKGNTYHIYKQDLTELDMFSRLPVWVALLEQKIGRKVEDDDYVFPYIAPNGILHPKKALSHDQVQCLLTEFCQGAGLVKNFTTHCLRRGGAQYRFIHAPIRKRWSLTIIRWWGGWAEGEQVSHKFIGVTLLQFKRLNVRIAQVDTLMKYLIDSLQSYEKSYCDMLCPTRLDTEQSFLGEHQLSRNVTLGDMNLMGEALLNAIRAHSPHTAPSPECHASEYTRVTAPRACETTELAMRAELMRPAHHVSVIHTDPEASNNNPNEDDAPASSSHAKKHPHSKERPTPYPIAGALIPNLRRGPRAWRQAVEQWDEGVPSQGVPPLKDWPSGWYTGRMCLIHGAKRGEREMIAKEYER</sequence>
<dbReference type="GO" id="GO:0003677">
    <property type="term" value="F:DNA binding"/>
    <property type="evidence" value="ECO:0007669"/>
    <property type="project" value="InterPro"/>
</dbReference>
<protein>
    <submittedName>
        <fullName evidence="3">Predicted protein</fullName>
    </submittedName>
</protein>
<dbReference type="InParanoid" id="B0D276"/>
<reference evidence="3 4" key="1">
    <citation type="journal article" date="2008" name="Nature">
        <title>The genome of Laccaria bicolor provides insights into mycorrhizal symbiosis.</title>
        <authorList>
            <person name="Martin F."/>
            <person name="Aerts A."/>
            <person name="Ahren D."/>
            <person name="Brun A."/>
            <person name="Danchin E.G.J."/>
            <person name="Duchaussoy F."/>
            <person name="Gibon J."/>
            <person name="Kohler A."/>
            <person name="Lindquist E."/>
            <person name="Pereda V."/>
            <person name="Salamov A."/>
            <person name="Shapiro H.J."/>
            <person name="Wuyts J."/>
            <person name="Blaudez D."/>
            <person name="Buee M."/>
            <person name="Brokstein P."/>
            <person name="Canbaeck B."/>
            <person name="Cohen D."/>
            <person name="Courty P.E."/>
            <person name="Coutinho P.M."/>
            <person name="Delaruelle C."/>
            <person name="Detter J.C."/>
            <person name="Deveau A."/>
            <person name="DiFazio S."/>
            <person name="Duplessis S."/>
            <person name="Fraissinet-Tachet L."/>
            <person name="Lucic E."/>
            <person name="Frey-Klett P."/>
            <person name="Fourrey C."/>
            <person name="Feussner I."/>
            <person name="Gay G."/>
            <person name="Grimwood J."/>
            <person name="Hoegger P.J."/>
            <person name="Jain P."/>
            <person name="Kilaru S."/>
            <person name="Labbe J."/>
            <person name="Lin Y.C."/>
            <person name="Legue V."/>
            <person name="Le Tacon F."/>
            <person name="Marmeisse R."/>
            <person name="Melayah D."/>
            <person name="Montanini B."/>
            <person name="Muratet M."/>
            <person name="Nehls U."/>
            <person name="Niculita-Hirzel H."/>
            <person name="Oudot-Le Secq M.P."/>
            <person name="Peter M."/>
            <person name="Quesneville H."/>
            <person name="Rajashekar B."/>
            <person name="Reich M."/>
            <person name="Rouhier N."/>
            <person name="Schmutz J."/>
            <person name="Yin T."/>
            <person name="Chalot M."/>
            <person name="Henrissat B."/>
            <person name="Kuees U."/>
            <person name="Lucas S."/>
            <person name="Van de Peer Y."/>
            <person name="Podila G.K."/>
            <person name="Polle A."/>
            <person name="Pukkila P.J."/>
            <person name="Richardson P.M."/>
            <person name="Rouze P."/>
            <person name="Sanders I.R."/>
            <person name="Stajich J.E."/>
            <person name="Tunlid A."/>
            <person name="Tuskan G."/>
            <person name="Grigoriev I.V."/>
        </authorList>
    </citation>
    <scope>NUCLEOTIDE SEQUENCE [LARGE SCALE GENOMIC DNA]</scope>
    <source>
        <strain evidence="4">S238N-H82 / ATCC MYA-4686</strain>
    </source>
</reference>
<organism evidence="4">
    <name type="scientific">Laccaria bicolor (strain S238N-H82 / ATCC MYA-4686)</name>
    <name type="common">Bicoloured deceiver</name>
    <name type="synonym">Laccaria laccata var. bicolor</name>
    <dbReference type="NCBI Taxonomy" id="486041"/>
    <lineage>
        <taxon>Eukaryota</taxon>
        <taxon>Fungi</taxon>
        <taxon>Dikarya</taxon>
        <taxon>Basidiomycota</taxon>
        <taxon>Agaricomycotina</taxon>
        <taxon>Agaricomycetes</taxon>
        <taxon>Agaricomycetidae</taxon>
        <taxon>Agaricales</taxon>
        <taxon>Agaricineae</taxon>
        <taxon>Hydnangiaceae</taxon>
        <taxon>Laccaria</taxon>
    </lineage>
</organism>
<dbReference type="Gene3D" id="1.10.443.10">
    <property type="entry name" value="Intergrase catalytic core"/>
    <property type="match status" value="1"/>
</dbReference>